<dbReference type="Proteomes" id="UP000271087">
    <property type="component" value="Unassembled WGS sequence"/>
</dbReference>
<evidence type="ECO:0000313" key="2">
    <source>
        <dbReference type="Proteomes" id="UP000271087"/>
    </source>
</evidence>
<evidence type="ECO:0000313" key="3">
    <source>
        <dbReference type="WBParaSite" id="nOo.2.0.1.t05628-RA"/>
    </source>
</evidence>
<reference evidence="1 2" key="2">
    <citation type="submission" date="2018-08" db="EMBL/GenBank/DDBJ databases">
        <authorList>
            <person name="Laetsch R D."/>
            <person name="Stevens L."/>
            <person name="Kumar S."/>
            <person name="Blaxter L. M."/>
        </authorList>
    </citation>
    <scope>NUCLEOTIDE SEQUENCE [LARGE SCALE GENOMIC DNA]</scope>
</reference>
<evidence type="ECO:0000313" key="1">
    <source>
        <dbReference type="EMBL" id="VDK78428.1"/>
    </source>
</evidence>
<dbReference type="EMBL" id="UYRW01001548">
    <property type="protein sequence ID" value="VDK78428.1"/>
    <property type="molecule type" value="Genomic_DNA"/>
</dbReference>
<accession>A0A182EC37</accession>
<sequence length="92" mass="11008">MPSQRTAVENWSANYQVAKYQPAKTLQWHAACSKKINEQYRRGNNLDGTFQRLGKPDNLYIYTEMEQQKVLYTHMYCEIKHIRRGRKLKDVK</sequence>
<dbReference type="AlphaFoldDB" id="A0A182EC37"/>
<gene>
    <name evidence="1" type="ORF">NOO_LOCUS5628</name>
</gene>
<protein>
    <submittedName>
        <fullName evidence="3">SCP domain-containing protein</fullName>
    </submittedName>
</protein>
<reference evidence="3" key="1">
    <citation type="submission" date="2016-06" db="UniProtKB">
        <authorList>
            <consortium name="WormBaseParasite"/>
        </authorList>
    </citation>
    <scope>IDENTIFICATION</scope>
</reference>
<organism evidence="3">
    <name type="scientific">Onchocerca ochengi</name>
    <name type="common">Filarial nematode worm</name>
    <dbReference type="NCBI Taxonomy" id="42157"/>
    <lineage>
        <taxon>Eukaryota</taxon>
        <taxon>Metazoa</taxon>
        <taxon>Ecdysozoa</taxon>
        <taxon>Nematoda</taxon>
        <taxon>Chromadorea</taxon>
        <taxon>Rhabditida</taxon>
        <taxon>Spirurina</taxon>
        <taxon>Spiruromorpha</taxon>
        <taxon>Filarioidea</taxon>
        <taxon>Onchocercidae</taxon>
        <taxon>Onchocerca</taxon>
    </lineage>
</organism>
<proteinExistence type="predicted"/>
<name>A0A182EC37_ONCOC</name>
<dbReference type="WBParaSite" id="nOo.2.0.1.t05628-RA">
    <property type="protein sequence ID" value="nOo.2.0.1.t05628-RA"/>
    <property type="gene ID" value="nOo.2.0.1.g05628"/>
</dbReference>
<keyword evidence="2" id="KW-1185">Reference proteome</keyword>